<evidence type="ECO:0000256" key="1">
    <source>
        <dbReference type="ARBA" id="ARBA00022703"/>
    </source>
</evidence>
<dbReference type="GO" id="GO:0048870">
    <property type="term" value="P:cell motility"/>
    <property type="evidence" value="ECO:0007669"/>
    <property type="project" value="TreeGrafter"/>
</dbReference>
<comment type="function">
    <text evidence="4">Involved in cytoskeletal rearrangements required for phagocytosis of apoptotic cells and cell motility. Acts in association with DOCK1 and CRK. Was initially proposed to be required in complex with DOCK1 to activate Rac Rho small GTPases. May enhance the guanine nucleotide exchange factor (GEF) activity of DOCK1.</text>
</comment>
<dbReference type="Gene3D" id="2.30.29.30">
    <property type="entry name" value="Pleckstrin-homology domain (PH domain)/Phosphotyrosine-binding domain (PTB)"/>
    <property type="match status" value="1"/>
</dbReference>
<name>A0A9N9RIX0_9DIPT</name>
<dbReference type="InterPro" id="IPR016024">
    <property type="entry name" value="ARM-type_fold"/>
</dbReference>
<reference evidence="6" key="2">
    <citation type="submission" date="2022-10" db="EMBL/GenBank/DDBJ databases">
        <authorList>
            <consortium name="ENA_rothamsted_submissions"/>
            <consortium name="culmorum"/>
            <person name="King R."/>
        </authorList>
    </citation>
    <scope>NUCLEOTIDE SEQUENCE</scope>
</reference>
<dbReference type="Proteomes" id="UP001153620">
    <property type="component" value="Chromosome 1"/>
</dbReference>
<dbReference type="AlphaFoldDB" id="A0A9N9RIX0"/>
<dbReference type="GO" id="GO:0005886">
    <property type="term" value="C:plasma membrane"/>
    <property type="evidence" value="ECO:0007669"/>
    <property type="project" value="TreeGrafter"/>
</dbReference>
<reference evidence="6" key="1">
    <citation type="submission" date="2022-01" db="EMBL/GenBank/DDBJ databases">
        <authorList>
            <person name="King R."/>
        </authorList>
    </citation>
    <scope>NUCLEOTIDE SEQUENCE</scope>
</reference>
<protein>
    <recommendedName>
        <fullName evidence="5">ELMO domain-containing protein</fullName>
    </recommendedName>
</protein>
<dbReference type="InterPro" id="IPR024574">
    <property type="entry name" value="ELMO_ARM"/>
</dbReference>
<dbReference type="Gene3D" id="1.25.10.10">
    <property type="entry name" value="Leucine-rich Repeat Variant"/>
    <property type="match status" value="1"/>
</dbReference>
<evidence type="ECO:0000256" key="2">
    <source>
        <dbReference type="ARBA" id="ARBA00022907"/>
    </source>
</evidence>
<accession>A0A9N9RIX0</accession>
<dbReference type="PROSITE" id="PS51335">
    <property type="entry name" value="ELMO"/>
    <property type="match status" value="1"/>
</dbReference>
<dbReference type="OrthoDB" id="28413at2759"/>
<evidence type="ECO:0000259" key="5">
    <source>
        <dbReference type="PROSITE" id="PS51335"/>
    </source>
</evidence>
<dbReference type="SUPFAM" id="SSF50729">
    <property type="entry name" value="PH domain-like"/>
    <property type="match status" value="1"/>
</dbReference>
<dbReference type="SUPFAM" id="SSF48371">
    <property type="entry name" value="ARM repeat"/>
    <property type="match status" value="1"/>
</dbReference>
<dbReference type="InterPro" id="IPR006816">
    <property type="entry name" value="ELMO_dom"/>
</dbReference>
<dbReference type="GO" id="GO:0006909">
    <property type="term" value="P:phagocytosis"/>
    <property type="evidence" value="ECO:0007669"/>
    <property type="project" value="UniProtKB-KW"/>
</dbReference>
<feature type="domain" description="ELMO" evidence="5">
    <location>
        <begin position="315"/>
        <end position="487"/>
    </location>
</feature>
<organism evidence="6 7">
    <name type="scientific">Chironomus riparius</name>
    <dbReference type="NCBI Taxonomy" id="315576"/>
    <lineage>
        <taxon>Eukaryota</taxon>
        <taxon>Metazoa</taxon>
        <taxon>Ecdysozoa</taxon>
        <taxon>Arthropoda</taxon>
        <taxon>Hexapoda</taxon>
        <taxon>Insecta</taxon>
        <taxon>Pterygota</taxon>
        <taxon>Neoptera</taxon>
        <taxon>Endopterygota</taxon>
        <taxon>Diptera</taxon>
        <taxon>Nematocera</taxon>
        <taxon>Chironomoidea</taxon>
        <taxon>Chironomidae</taxon>
        <taxon>Chironominae</taxon>
        <taxon>Chironomus</taxon>
    </lineage>
</organism>
<dbReference type="Pfam" id="PF16457">
    <property type="entry name" value="PH_12"/>
    <property type="match status" value="1"/>
</dbReference>
<evidence type="ECO:0000313" key="7">
    <source>
        <dbReference type="Proteomes" id="UP001153620"/>
    </source>
</evidence>
<dbReference type="GO" id="GO:0007015">
    <property type="term" value="P:actin filament organization"/>
    <property type="evidence" value="ECO:0007669"/>
    <property type="project" value="TreeGrafter"/>
</dbReference>
<proteinExistence type="predicted"/>
<gene>
    <name evidence="6" type="ORF">CHIRRI_LOCUS571</name>
</gene>
<keyword evidence="1" id="KW-0053">Apoptosis</keyword>
<keyword evidence="2" id="KW-0581">Phagocytosis</keyword>
<keyword evidence="3" id="KW-0729">SH3-binding</keyword>
<dbReference type="InterPro" id="IPR011993">
    <property type="entry name" value="PH-like_dom_sf"/>
</dbReference>
<sequence>MLPPRAIAVKDASIVKIAVEPLSSDYQPQLIEFDQKQPLASIISDLCTNWNIPDCENYSLKFTEQTNAGFVTEKNRTDVKNGSVLKISFSATKTVNDYLEIFRAGILIEQTKCLQSLSNLSSDLTFAIEFINKSGLDLLIKMIEDEKCSGERLEFALKSFVELMDHGTVSWGILSDVFINRNIAFINPSPTFLSHHIIESSLSILENIVQNSPRRTLVEHSVTFETLLKLLREPSPIIQQNTIALVNALFMQMNEGKRRVIASTFSTKQYRSVILDSCVINAQNRTEMAHQLSVLQSLTLGMLEPRMNDRNVDADAQEKIKELRRIAFESEGIDHDASSTGPRRQGQQTQQHYKKLGFKYDVNPVQDFAESSLLALDCMIYFARNQTQHYTKVVHENSCRLDEYECPFGRTSIELVKILCDILRIGEDLPAGEDQFHPLFFTHDHPFEEFFCVCIVALNRTWKDMRATNEDFSKVFDVVREQIVRSLATRPRDFENFKIRMAELSYAKITEMRQQERTAREECESTASAIVSLKEKLRPEIMSLIREQRLGFLVEGTRFSKFTRGSRSKDKFWYVRLSPNHKVLHYGDCDEKAVPTLDELKSEVRVNDMKQLLVNKECPHVKEIKANRSGKPTTLFSIAFDIGGEQKTLDFVAPDDITFNYWIDGISCLLEKEMISKQMDEDFETLLSVEIKLRLLDTEGVDISKDAPEIPPEPEDYEFNFEG</sequence>
<dbReference type="InterPro" id="IPR001849">
    <property type="entry name" value="PH_domain"/>
</dbReference>
<dbReference type="InterPro" id="IPR011989">
    <property type="entry name" value="ARM-like"/>
</dbReference>
<evidence type="ECO:0000256" key="3">
    <source>
        <dbReference type="ARBA" id="ARBA00023036"/>
    </source>
</evidence>
<dbReference type="PANTHER" id="PTHR12771:SF56">
    <property type="entry name" value="CED-12"/>
    <property type="match status" value="1"/>
</dbReference>
<evidence type="ECO:0000256" key="4">
    <source>
        <dbReference type="ARBA" id="ARBA00024863"/>
    </source>
</evidence>
<dbReference type="Pfam" id="PF04727">
    <property type="entry name" value="ELMO_CED12"/>
    <property type="match status" value="1"/>
</dbReference>
<dbReference type="Gene3D" id="6.10.250.810">
    <property type="match status" value="1"/>
</dbReference>
<dbReference type="PANTHER" id="PTHR12771">
    <property type="entry name" value="ENGULFMENT AND CELL MOTILITY"/>
    <property type="match status" value="1"/>
</dbReference>
<dbReference type="GO" id="GO:0006915">
    <property type="term" value="P:apoptotic process"/>
    <property type="evidence" value="ECO:0007669"/>
    <property type="project" value="UniProtKB-KW"/>
</dbReference>
<dbReference type="Pfam" id="PF11841">
    <property type="entry name" value="ELMO_ARM"/>
    <property type="match status" value="1"/>
</dbReference>
<keyword evidence="7" id="KW-1185">Reference proteome</keyword>
<dbReference type="InterPro" id="IPR050868">
    <property type="entry name" value="ELMO_domain-containing"/>
</dbReference>
<dbReference type="GO" id="GO:0017124">
    <property type="term" value="F:SH3 domain binding"/>
    <property type="evidence" value="ECO:0007669"/>
    <property type="project" value="UniProtKB-KW"/>
</dbReference>
<dbReference type="EMBL" id="OU895877">
    <property type="protein sequence ID" value="CAG9797573.1"/>
    <property type="molecule type" value="Genomic_DNA"/>
</dbReference>
<evidence type="ECO:0000313" key="6">
    <source>
        <dbReference type="EMBL" id="CAG9797573.1"/>
    </source>
</evidence>